<feature type="domain" description="RCC1-like" evidence="23">
    <location>
        <begin position="143"/>
        <end position="366"/>
    </location>
</feature>
<dbReference type="PANTHER" id="PTHR22872:SF9">
    <property type="entry name" value="X-LINKED RETINITIS PIGMENTOSA GTPASE REGULATOR"/>
    <property type="match status" value="1"/>
</dbReference>
<keyword evidence="17" id="KW-0449">Lipoprotein</keyword>
<dbReference type="Pfam" id="PF00415">
    <property type="entry name" value="RCC1"/>
    <property type="match status" value="1"/>
</dbReference>
<keyword evidence="19" id="KW-0844">Vision</keyword>
<dbReference type="EMBL" id="JAUZQC010000013">
    <property type="protein sequence ID" value="KAK5861160.1"/>
    <property type="molecule type" value="Genomic_DNA"/>
</dbReference>
<feature type="compositionally biased region" description="Polar residues" evidence="22">
    <location>
        <begin position="528"/>
        <end position="539"/>
    </location>
</feature>
<feature type="repeat" description="RCC1" evidence="21">
    <location>
        <begin position="210"/>
        <end position="262"/>
    </location>
</feature>
<feature type="compositionally biased region" description="Polar residues" evidence="22">
    <location>
        <begin position="587"/>
        <end position="600"/>
    </location>
</feature>
<evidence type="ECO:0000256" key="20">
    <source>
        <dbReference type="ARBA" id="ARBA00073293"/>
    </source>
</evidence>
<evidence type="ECO:0000313" key="25">
    <source>
        <dbReference type="Proteomes" id="UP001346869"/>
    </source>
</evidence>
<protein>
    <recommendedName>
        <fullName evidence="20">X-linked retinitis pigmentosa GTPase regulator</fullName>
    </recommendedName>
</protein>
<feature type="region of interest" description="Disordered" evidence="22">
    <location>
        <begin position="440"/>
        <end position="616"/>
    </location>
</feature>
<evidence type="ECO:0000256" key="6">
    <source>
        <dbReference type="ARBA" id="ARBA00022490"/>
    </source>
</evidence>
<keyword evidence="7" id="KW-0597">Phosphoprotein</keyword>
<evidence type="ECO:0000256" key="15">
    <source>
        <dbReference type="ARBA" id="ARBA00023212"/>
    </source>
</evidence>
<feature type="compositionally biased region" description="Low complexity" evidence="22">
    <location>
        <begin position="482"/>
        <end position="514"/>
    </location>
</feature>
<dbReference type="Proteomes" id="UP001346869">
    <property type="component" value="Unassembled WGS sequence"/>
</dbReference>
<evidence type="ECO:0000256" key="10">
    <source>
        <dbReference type="ARBA" id="ARBA00022737"/>
    </source>
</evidence>
<dbReference type="Gene3D" id="2.130.10.30">
    <property type="entry name" value="Regulator of chromosome condensation 1/beta-lactamase-inhibitor protein II"/>
    <property type="match status" value="1"/>
</dbReference>
<evidence type="ECO:0000256" key="19">
    <source>
        <dbReference type="ARBA" id="ARBA00023305"/>
    </source>
</evidence>
<evidence type="ECO:0000256" key="13">
    <source>
        <dbReference type="ARBA" id="ARBA00023034"/>
    </source>
</evidence>
<keyword evidence="8" id="KW-0716">Sensory transduction</keyword>
<evidence type="ECO:0000256" key="14">
    <source>
        <dbReference type="ARBA" id="ARBA00023069"/>
    </source>
</evidence>
<feature type="compositionally biased region" description="Polar residues" evidence="22">
    <location>
        <begin position="440"/>
        <end position="474"/>
    </location>
</feature>
<dbReference type="InterPro" id="IPR051625">
    <property type="entry name" value="Signaling_Regulatory_Domain"/>
</dbReference>
<keyword evidence="6" id="KW-0963">Cytoplasm</keyword>
<dbReference type="GO" id="GO:0030030">
    <property type="term" value="P:cell projection organization"/>
    <property type="evidence" value="ECO:0007669"/>
    <property type="project" value="UniProtKB-KW"/>
</dbReference>
<evidence type="ECO:0000256" key="8">
    <source>
        <dbReference type="ARBA" id="ARBA00022606"/>
    </source>
</evidence>
<dbReference type="FunFam" id="2.130.10.30:FF:000013">
    <property type="entry name" value="Retinitis pigmentosa GTPase regulator isoform 1"/>
    <property type="match status" value="1"/>
</dbReference>
<feature type="compositionally biased region" description="Polar residues" evidence="22">
    <location>
        <begin position="568"/>
        <end position="579"/>
    </location>
</feature>
<dbReference type="GO" id="GO:0005794">
    <property type="term" value="C:Golgi apparatus"/>
    <property type="evidence" value="ECO:0007669"/>
    <property type="project" value="UniProtKB-SubCell"/>
</dbReference>
<organism evidence="24 25">
    <name type="scientific">Eleginops maclovinus</name>
    <name type="common">Patagonian blennie</name>
    <name type="synonym">Eleginus maclovinus</name>
    <dbReference type="NCBI Taxonomy" id="56733"/>
    <lineage>
        <taxon>Eukaryota</taxon>
        <taxon>Metazoa</taxon>
        <taxon>Chordata</taxon>
        <taxon>Craniata</taxon>
        <taxon>Vertebrata</taxon>
        <taxon>Euteleostomi</taxon>
        <taxon>Actinopterygii</taxon>
        <taxon>Neopterygii</taxon>
        <taxon>Teleostei</taxon>
        <taxon>Neoteleostei</taxon>
        <taxon>Acanthomorphata</taxon>
        <taxon>Eupercaria</taxon>
        <taxon>Perciformes</taxon>
        <taxon>Notothenioidei</taxon>
        <taxon>Eleginopidae</taxon>
        <taxon>Eleginops</taxon>
    </lineage>
</organism>
<keyword evidence="14" id="KW-0969">Cilium</keyword>
<evidence type="ECO:0000256" key="11">
    <source>
        <dbReference type="ARBA" id="ARBA00022794"/>
    </source>
</evidence>
<dbReference type="InterPro" id="IPR058923">
    <property type="entry name" value="RCC1-like_dom"/>
</dbReference>
<keyword evidence="9" id="KW-0344">Guanine-nucleotide releasing factor</keyword>
<gene>
    <name evidence="24" type="ORF">PBY51_022576</name>
</gene>
<dbReference type="InterPro" id="IPR009091">
    <property type="entry name" value="RCC1/BLIP-II"/>
</dbReference>
<evidence type="ECO:0000256" key="1">
    <source>
        <dbReference type="ARBA" id="ARBA00004120"/>
    </source>
</evidence>
<reference evidence="24 25" key="1">
    <citation type="journal article" date="2023" name="Genes (Basel)">
        <title>Chromosome-Level Genome Assembly and Circadian Gene Repertoire of the Patagonia Blennie Eleginops maclovinus-The Closest Ancestral Proxy of Antarctic Cryonotothenioids.</title>
        <authorList>
            <person name="Cheng C.C."/>
            <person name="Rivera-Colon A.G."/>
            <person name="Minhas B.F."/>
            <person name="Wilson L."/>
            <person name="Rayamajhi N."/>
            <person name="Vargas-Chacoff L."/>
            <person name="Catchen J.M."/>
        </authorList>
    </citation>
    <scope>NUCLEOTIDE SEQUENCE [LARGE SCALE GENOMIC DNA]</scope>
    <source>
        <strain evidence="24">JMC-PN-2008</strain>
    </source>
</reference>
<dbReference type="PRINTS" id="PR00633">
    <property type="entry name" value="RCCNDNSATION"/>
</dbReference>
<dbReference type="SUPFAM" id="SSF50985">
    <property type="entry name" value="RCC1/BLIP-II"/>
    <property type="match status" value="1"/>
</dbReference>
<evidence type="ECO:0000259" key="23">
    <source>
        <dbReference type="Pfam" id="PF25390"/>
    </source>
</evidence>
<evidence type="ECO:0000256" key="2">
    <source>
        <dbReference type="ARBA" id="ARBA00004300"/>
    </source>
</evidence>
<evidence type="ECO:0000256" key="3">
    <source>
        <dbReference type="ARBA" id="ARBA00004555"/>
    </source>
</evidence>
<feature type="compositionally biased region" description="Basic and acidic residues" evidence="22">
    <location>
        <begin position="542"/>
        <end position="554"/>
    </location>
</feature>
<dbReference type="PANTHER" id="PTHR22872">
    <property type="entry name" value="BTK-BINDING PROTEIN-RELATED"/>
    <property type="match status" value="1"/>
</dbReference>
<evidence type="ECO:0000313" key="24">
    <source>
        <dbReference type="EMBL" id="KAK5861160.1"/>
    </source>
</evidence>
<keyword evidence="18" id="KW-0636">Prenylation</keyword>
<name>A0AAN7XK39_ELEMC</name>
<evidence type="ECO:0000256" key="17">
    <source>
        <dbReference type="ARBA" id="ARBA00023288"/>
    </source>
</evidence>
<dbReference type="GO" id="GO:0005929">
    <property type="term" value="C:cilium"/>
    <property type="evidence" value="ECO:0007669"/>
    <property type="project" value="UniProtKB-ARBA"/>
</dbReference>
<keyword evidence="5" id="KW-0488">Methylation</keyword>
<comment type="subcellular location">
    <subcellularLocation>
        <location evidence="1">Cytoplasm</location>
        <location evidence="1">Cytoskeleton</location>
        <location evidence="1">Cilium basal body</location>
    </subcellularLocation>
    <subcellularLocation>
        <location evidence="4">Cytoplasm</location>
        <location evidence="4">Cytoskeleton</location>
        <location evidence="4">Flagellum axoneme</location>
    </subcellularLocation>
    <subcellularLocation>
        <location evidence="2">Cytoplasm</location>
        <location evidence="2">Cytoskeleton</location>
        <location evidence="2">Microtubule organizing center</location>
        <location evidence="2">Centrosome</location>
    </subcellularLocation>
    <subcellularLocation>
        <location evidence="3">Golgi apparatus</location>
    </subcellularLocation>
</comment>
<evidence type="ECO:0000256" key="12">
    <source>
        <dbReference type="ARBA" id="ARBA00022846"/>
    </source>
</evidence>
<keyword evidence="11" id="KW-0970">Cilium biogenesis/degradation</keyword>
<comment type="caution">
    <text evidence="24">The sequence shown here is derived from an EMBL/GenBank/DDBJ whole genome shotgun (WGS) entry which is preliminary data.</text>
</comment>
<dbReference type="InterPro" id="IPR000408">
    <property type="entry name" value="Reg_chr_condens"/>
</dbReference>
<evidence type="ECO:0000256" key="5">
    <source>
        <dbReference type="ARBA" id="ARBA00022481"/>
    </source>
</evidence>
<dbReference type="Pfam" id="PF25390">
    <property type="entry name" value="WD40_RLD"/>
    <property type="match status" value="1"/>
</dbReference>
<keyword evidence="15" id="KW-0206">Cytoskeleton</keyword>
<feature type="repeat" description="RCC1" evidence="21">
    <location>
        <begin position="160"/>
        <end position="209"/>
    </location>
</feature>
<evidence type="ECO:0000256" key="7">
    <source>
        <dbReference type="ARBA" id="ARBA00022553"/>
    </source>
</evidence>
<evidence type="ECO:0000256" key="21">
    <source>
        <dbReference type="PROSITE-ProRule" id="PRU00235"/>
    </source>
</evidence>
<feature type="repeat" description="RCC1" evidence="21">
    <location>
        <begin position="107"/>
        <end position="159"/>
    </location>
</feature>
<dbReference type="PROSITE" id="PS00626">
    <property type="entry name" value="RCC1_2"/>
    <property type="match status" value="3"/>
</dbReference>
<dbReference type="GO" id="GO:0005085">
    <property type="term" value="F:guanyl-nucleotide exchange factor activity"/>
    <property type="evidence" value="ECO:0007669"/>
    <property type="project" value="UniProtKB-KW"/>
</dbReference>
<evidence type="ECO:0000256" key="9">
    <source>
        <dbReference type="ARBA" id="ARBA00022658"/>
    </source>
</evidence>
<evidence type="ECO:0000256" key="4">
    <source>
        <dbReference type="ARBA" id="ARBA00004611"/>
    </source>
</evidence>
<keyword evidence="25" id="KW-1185">Reference proteome</keyword>
<dbReference type="GO" id="GO:0005813">
    <property type="term" value="C:centrosome"/>
    <property type="evidence" value="ECO:0007669"/>
    <property type="project" value="UniProtKB-SubCell"/>
</dbReference>
<keyword evidence="16" id="KW-0966">Cell projection</keyword>
<dbReference type="PROSITE" id="PS50012">
    <property type="entry name" value="RCC1_3"/>
    <property type="match status" value="6"/>
</dbReference>
<feature type="repeat" description="RCC1" evidence="21">
    <location>
        <begin position="262"/>
        <end position="314"/>
    </location>
</feature>
<dbReference type="GO" id="GO:0007601">
    <property type="term" value="P:visual perception"/>
    <property type="evidence" value="ECO:0007669"/>
    <property type="project" value="UniProtKB-KW"/>
</dbReference>
<keyword evidence="10" id="KW-0677">Repeat</keyword>
<evidence type="ECO:0000256" key="22">
    <source>
        <dbReference type="SAM" id="MobiDB-lite"/>
    </source>
</evidence>
<feature type="repeat" description="RCC1" evidence="21">
    <location>
        <begin position="315"/>
        <end position="368"/>
    </location>
</feature>
<dbReference type="AlphaFoldDB" id="A0AAN7XK39"/>
<keyword evidence="13" id="KW-0333">Golgi apparatus</keyword>
<keyword evidence="12" id="KW-0282">Flagellum</keyword>
<evidence type="ECO:0000256" key="18">
    <source>
        <dbReference type="ARBA" id="ARBA00023289"/>
    </source>
</evidence>
<accession>A0AAN7XK39</accession>
<evidence type="ECO:0000256" key="16">
    <source>
        <dbReference type="ARBA" id="ARBA00023273"/>
    </source>
</evidence>
<sequence length="633" mass="68915">MTGQDDVDIPEKGAIFTFGKSSFADNVPSTFWLKKDLPVHISCGWEHTAVTTENGRLLMFGGNTWGQLGIGFKPATGKPATVKALKSEKVKLVACGRDHTIVSTWQGSVYSAGRNQEGQLGLGHCDNTSSFLLLQPFCCYAPITQLSAGCNTSAALTEDGRLFMWGDNSQGQIGLGDEGFSAEPREVGVGEAVIWVSCGYHHSAFVTAEGDLFTFGESANGRLGLQGEQLANHRVPQRVQGILGNVTQVSCGGEHTVALTEENVYTFGRGQYGQLGHGTFLFEVDLPKPLEQFSNSSIKNVACGESHTAVITNSGLLYTFGNCRHGKLGLGEENLINHFSPALCTRFLKNKVLLVSCGGNHMLVIAAPRPPESQVLPEENVKITDTFLELNYRETLLLDTLIDPNLIVPLSAISARARHRQKGISEEMFHNLPRLNSGFLNTSWQTSRNIPTPKTLSKDFTTPTSSPKPQSEVTISPPLSPRSPVISSKPSSPHSQSSNTSQNKSSASSSSTSKELPSPILSPEYLNKHNTSISPNSTPEKGLYKEATTKKALIEESPLAPNEPCSPTRPSSDVSNQPLSEEEEHPASQSTEGETMQRQMTIEDVEENLSEKRSHSDFLPKRVRKVWFDFDRE</sequence>
<proteinExistence type="predicted"/>
<reference evidence="24 25" key="2">
    <citation type="journal article" date="2023" name="Mol. Biol. Evol.">
        <title>Genomics of Secondarily Temperate Adaptation in the Only Non-Antarctic Icefish.</title>
        <authorList>
            <person name="Rivera-Colon A.G."/>
            <person name="Rayamajhi N."/>
            <person name="Minhas B.F."/>
            <person name="Madrigal G."/>
            <person name="Bilyk K.T."/>
            <person name="Yoon V."/>
            <person name="Hune M."/>
            <person name="Gregory S."/>
            <person name="Cheng C.H.C."/>
            <person name="Catchen J.M."/>
        </authorList>
    </citation>
    <scope>NUCLEOTIDE SEQUENCE [LARGE SCALE GENOMIC DNA]</scope>
    <source>
        <strain evidence="24">JMC-PN-2008</strain>
    </source>
</reference>
<feature type="repeat" description="RCC1" evidence="21">
    <location>
        <begin position="55"/>
        <end position="106"/>
    </location>
</feature>